<dbReference type="GO" id="GO:0003700">
    <property type="term" value="F:DNA-binding transcription factor activity"/>
    <property type="evidence" value="ECO:0007669"/>
    <property type="project" value="TreeGrafter"/>
</dbReference>
<proteinExistence type="predicted"/>
<keyword evidence="3" id="KW-0804">Transcription</keyword>
<sequence>MSDDMRTRLLDSGARLLAEQGPTALTTRRVASDADTSTMAVYTHFGSINELVRAVVDDGFARLAAMVAAAQRTVDPIGDLFALTIVYVEYARLNPNLYSVMFGTASLGPFRRTTDEELATGRREVFDDFVEACGRAVADGRFTNGDAWVIAHQWWCAVHGYTMLELAGYVRPQASVVKVLVPVLENLIVGLGDERSAAATSIAARLSAVASS</sequence>
<dbReference type="InterPro" id="IPR050109">
    <property type="entry name" value="HTH-type_TetR-like_transc_reg"/>
</dbReference>
<dbReference type="Pfam" id="PF13305">
    <property type="entry name" value="TetR_C_33"/>
    <property type="match status" value="1"/>
</dbReference>
<reference evidence="6 7" key="1">
    <citation type="submission" date="2019-07" db="EMBL/GenBank/DDBJ databases">
        <title>Rhodococcus cavernicolus sp. nov., isolated from a cave.</title>
        <authorList>
            <person name="Lee S.D."/>
        </authorList>
    </citation>
    <scope>NUCLEOTIDE SEQUENCE [LARGE SCALE GENOMIC DNA]</scope>
    <source>
        <strain evidence="6 7">C1-24</strain>
    </source>
</reference>
<accession>A0A5A7SD78</accession>
<dbReference type="InterPro" id="IPR025996">
    <property type="entry name" value="MT1864/Rv1816-like_C"/>
</dbReference>
<evidence type="ECO:0000256" key="1">
    <source>
        <dbReference type="ARBA" id="ARBA00023015"/>
    </source>
</evidence>
<feature type="domain" description="HTH tetR-type" evidence="5">
    <location>
        <begin position="3"/>
        <end position="63"/>
    </location>
</feature>
<dbReference type="PROSITE" id="PS50977">
    <property type="entry name" value="HTH_TETR_2"/>
    <property type="match status" value="1"/>
</dbReference>
<dbReference type="PANTHER" id="PTHR30055:SF234">
    <property type="entry name" value="HTH-TYPE TRANSCRIPTIONAL REGULATOR BETI"/>
    <property type="match status" value="1"/>
</dbReference>
<feature type="DNA-binding region" description="H-T-H motif" evidence="4">
    <location>
        <begin position="26"/>
        <end position="45"/>
    </location>
</feature>
<dbReference type="Gene3D" id="1.10.357.10">
    <property type="entry name" value="Tetracycline Repressor, domain 2"/>
    <property type="match status" value="1"/>
</dbReference>
<dbReference type="InterPro" id="IPR009057">
    <property type="entry name" value="Homeodomain-like_sf"/>
</dbReference>
<dbReference type="PANTHER" id="PTHR30055">
    <property type="entry name" value="HTH-TYPE TRANSCRIPTIONAL REGULATOR RUTR"/>
    <property type="match status" value="1"/>
</dbReference>
<keyword evidence="1" id="KW-0805">Transcription regulation</keyword>
<organism evidence="6 7">
    <name type="scientific">Antrihabitans cavernicola</name>
    <dbReference type="NCBI Taxonomy" id="2495913"/>
    <lineage>
        <taxon>Bacteria</taxon>
        <taxon>Bacillati</taxon>
        <taxon>Actinomycetota</taxon>
        <taxon>Actinomycetes</taxon>
        <taxon>Mycobacteriales</taxon>
        <taxon>Nocardiaceae</taxon>
        <taxon>Antrihabitans</taxon>
    </lineage>
</organism>
<dbReference type="SUPFAM" id="SSF46689">
    <property type="entry name" value="Homeodomain-like"/>
    <property type="match status" value="1"/>
</dbReference>
<dbReference type="GO" id="GO:0000976">
    <property type="term" value="F:transcription cis-regulatory region binding"/>
    <property type="evidence" value="ECO:0007669"/>
    <property type="project" value="TreeGrafter"/>
</dbReference>
<dbReference type="OrthoDB" id="4709966at2"/>
<evidence type="ECO:0000313" key="7">
    <source>
        <dbReference type="Proteomes" id="UP000322244"/>
    </source>
</evidence>
<protein>
    <submittedName>
        <fullName evidence="6">TetR/AcrR family transcriptional regulator</fullName>
    </submittedName>
</protein>
<dbReference type="Proteomes" id="UP000322244">
    <property type="component" value="Unassembled WGS sequence"/>
</dbReference>
<gene>
    <name evidence="6" type="ORF">FOY51_06010</name>
</gene>
<evidence type="ECO:0000256" key="3">
    <source>
        <dbReference type="ARBA" id="ARBA00023163"/>
    </source>
</evidence>
<dbReference type="InterPro" id="IPR001647">
    <property type="entry name" value="HTH_TetR"/>
</dbReference>
<evidence type="ECO:0000313" key="6">
    <source>
        <dbReference type="EMBL" id="KAA0024108.1"/>
    </source>
</evidence>
<name>A0A5A7SD78_9NOCA</name>
<evidence type="ECO:0000256" key="4">
    <source>
        <dbReference type="PROSITE-ProRule" id="PRU00335"/>
    </source>
</evidence>
<comment type="caution">
    <text evidence="6">The sequence shown here is derived from an EMBL/GenBank/DDBJ whole genome shotgun (WGS) entry which is preliminary data.</text>
</comment>
<evidence type="ECO:0000259" key="5">
    <source>
        <dbReference type="PROSITE" id="PS50977"/>
    </source>
</evidence>
<dbReference type="AlphaFoldDB" id="A0A5A7SD78"/>
<keyword evidence="7" id="KW-1185">Reference proteome</keyword>
<dbReference type="InterPro" id="IPR036271">
    <property type="entry name" value="Tet_transcr_reg_TetR-rel_C_sf"/>
</dbReference>
<dbReference type="SUPFAM" id="SSF48498">
    <property type="entry name" value="Tetracyclin repressor-like, C-terminal domain"/>
    <property type="match status" value="1"/>
</dbReference>
<dbReference type="EMBL" id="VLNY01000002">
    <property type="protein sequence ID" value="KAA0024108.1"/>
    <property type="molecule type" value="Genomic_DNA"/>
</dbReference>
<dbReference type="RefSeq" id="WP_149429268.1">
    <property type="nucleotide sequence ID" value="NZ_VLNY01000002.1"/>
</dbReference>
<dbReference type="Pfam" id="PF00440">
    <property type="entry name" value="TetR_N"/>
    <property type="match status" value="1"/>
</dbReference>
<evidence type="ECO:0000256" key="2">
    <source>
        <dbReference type="ARBA" id="ARBA00023125"/>
    </source>
</evidence>
<keyword evidence="2 4" id="KW-0238">DNA-binding</keyword>